<dbReference type="AlphaFoldDB" id="A0A2W1KLI2"/>
<organism evidence="2 3">
    <name type="scientific">Acidithiobacillus ferrooxidans</name>
    <name type="common">Thiobacillus ferrooxidans</name>
    <dbReference type="NCBI Taxonomy" id="920"/>
    <lineage>
        <taxon>Bacteria</taxon>
        <taxon>Pseudomonadati</taxon>
        <taxon>Pseudomonadota</taxon>
        <taxon>Acidithiobacillia</taxon>
        <taxon>Acidithiobacillales</taxon>
        <taxon>Acidithiobacillaceae</taxon>
        <taxon>Acidithiobacillus</taxon>
    </lineage>
</organism>
<comment type="caution">
    <text evidence="2">The sequence shown here is derived from an EMBL/GenBank/DDBJ whole genome shotgun (WGS) entry which is preliminary data.</text>
</comment>
<accession>A0A2W1KLI2</accession>
<gene>
    <name evidence="2" type="ORF">DN052_13755</name>
</gene>
<evidence type="ECO:0000313" key="2">
    <source>
        <dbReference type="EMBL" id="PZD80211.1"/>
    </source>
</evidence>
<feature type="region of interest" description="Disordered" evidence="1">
    <location>
        <begin position="1"/>
        <end position="33"/>
    </location>
</feature>
<sequence length="104" mass="11322">MGISKIFHAPQYGVRRQPKKEQAPIQDTTQPDGDIQEIKQNIVKSCGGAETSMAAGTGGSGFHYPRDLALPEDPVPECRVPSKPQVKIEVRKSRKIPTQTPSLA</sequence>
<dbReference type="Proteomes" id="UP000248886">
    <property type="component" value="Unassembled WGS sequence"/>
</dbReference>
<reference evidence="2 3" key="1">
    <citation type="submission" date="2018-06" db="EMBL/GenBank/DDBJ databases">
        <title>Draft sequence of Acidithiobacillus ferrooxidans CCM 4253.</title>
        <authorList>
            <person name="Moya-Beltran A."/>
            <person name="Castro M."/>
            <person name="Covarrubias P.C."/>
            <person name="Issotta F."/>
            <person name="Janiczek O."/>
            <person name="Mandl M."/>
            <person name="Kucera J."/>
            <person name="Quatrini R."/>
        </authorList>
    </citation>
    <scope>NUCLEOTIDE SEQUENCE [LARGE SCALE GENOMIC DNA]</scope>
    <source>
        <strain evidence="2 3">CCM 4253</strain>
    </source>
</reference>
<protein>
    <submittedName>
        <fullName evidence="2">Uncharacterized protein</fullName>
    </submittedName>
</protein>
<evidence type="ECO:0000313" key="3">
    <source>
        <dbReference type="Proteomes" id="UP000248886"/>
    </source>
</evidence>
<proteinExistence type="predicted"/>
<name>A0A2W1KLI2_ACIFR</name>
<evidence type="ECO:0000256" key="1">
    <source>
        <dbReference type="SAM" id="MobiDB-lite"/>
    </source>
</evidence>
<dbReference type="RefSeq" id="WP_041838688.1">
    <property type="nucleotide sequence ID" value="NZ_JABFOH010000014.1"/>
</dbReference>
<dbReference type="EMBL" id="QKQP01000009">
    <property type="protein sequence ID" value="PZD80211.1"/>
    <property type="molecule type" value="Genomic_DNA"/>
</dbReference>
<feature type="region of interest" description="Disordered" evidence="1">
    <location>
        <begin position="49"/>
        <end position="77"/>
    </location>
</feature>